<dbReference type="Pfam" id="PF12867">
    <property type="entry name" value="DinB_2"/>
    <property type="match status" value="1"/>
</dbReference>
<keyword evidence="3" id="KW-1185">Reference proteome</keyword>
<organism evidence="2 3">
    <name type="scientific">Litoribacter ruber</name>
    <dbReference type="NCBI Taxonomy" id="702568"/>
    <lineage>
        <taxon>Bacteria</taxon>
        <taxon>Pseudomonadati</taxon>
        <taxon>Bacteroidota</taxon>
        <taxon>Cytophagia</taxon>
        <taxon>Cytophagales</taxon>
        <taxon>Cyclobacteriaceae</taxon>
        <taxon>Litoribacter</taxon>
    </lineage>
</organism>
<dbReference type="RefSeq" id="WP_213945959.1">
    <property type="nucleotide sequence ID" value="NZ_JAHBGI010000006.1"/>
</dbReference>
<reference evidence="2 3" key="1">
    <citation type="submission" date="2021-05" db="EMBL/GenBank/DDBJ databases">
        <authorList>
            <person name="Zhang Z.D."/>
            <person name="Osman G."/>
        </authorList>
    </citation>
    <scope>NUCLEOTIDE SEQUENCE [LARGE SCALE GENOMIC DNA]</scope>
    <source>
        <strain evidence="2 3">KCTC 32217</strain>
    </source>
</reference>
<comment type="caution">
    <text evidence="2">The sequence shown here is derived from an EMBL/GenBank/DDBJ whole genome shotgun (WGS) entry which is preliminary data.</text>
</comment>
<dbReference type="Proteomes" id="UP001319104">
    <property type="component" value="Unassembled WGS sequence"/>
</dbReference>
<feature type="domain" description="DinB-like" evidence="1">
    <location>
        <begin position="40"/>
        <end position="167"/>
    </location>
</feature>
<dbReference type="InterPro" id="IPR034660">
    <property type="entry name" value="DinB/YfiT-like"/>
</dbReference>
<dbReference type="SUPFAM" id="SSF109854">
    <property type="entry name" value="DinB/YfiT-like putative metalloenzymes"/>
    <property type="match status" value="1"/>
</dbReference>
<dbReference type="EMBL" id="JAHCMY010000008">
    <property type="protein sequence ID" value="MBS9525097.1"/>
    <property type="molecule type" value="Genomic_DNA"/>
</dbReference>
<evidence type="ECO:0000313" key="3">
    <source>
        <dbReference type="Proteomes" id="UP001319104"/>
    </source>
</evidence>
<dbReference type="AlphaFoldDB" id="A0AAP2G221"/>
<gene>
    <name evidence="2" type="ORF">KI659_13840</name>
</gene>
<accession>A0AAP2G221</accession>
<protein>
    <submittedName>
        <fullName evidence="2">DinB family protein</fullName>
    </submittedName>
</protein>
<dbReference type="InterPro" id="IPR024775">
    <property type="entry name" value="DinB-like"/>
</dbReference>
<dbReference type="Gene3D" id="1.20.120.450">
    <property type="entry name" value="dinb family like domain"/>
    <property type="match status" value="1"/>
</dbReference>
<evidence type="ECO:0000259" key="1">
    <source>
        <dbReference type="Pfam" id="PF12867"/>
    </source>
</evidence>
<evidence type="ECO:0000313" key="2">
    <source>
        <dbReference type="EMBL" id="MBS9525097.1"/>
    </source>
</evidence>
<name>A0AAP2G221_9BACT</name>
<proteinExistence type="predicted"/>
<sequence>MNERIVPKEGEYDPYFVRYLKLIPEDTILMDLLVKQMETVEEEFLEMDEKWLRTPYQEGKWSPKELLLHITDTERVMAYRALCIGRGDLQNLPGFDEDDYASHSHGNVLSIDYLVEDFKQTRKSILLLGHSFSEQDWQRVGSANGKNISPRAIVNILAGHFIHHMNILKERYTRHV</sequence>